<dbReference type="GO" id="GO:0003924">
    <property type="term" value="F:GTPase activity"/>
    <property type="evidence" value="ECO:0007669"/>
    <property type="project" value="InterPro"/>
</dbReference>
<dbReference type="SUPFAM" id="SSF54980">
    <property type="entry name" value="EF-G C-terminal domain-like"/>
    <property type="match status" value="2"/>
</dbReference>
<dbReference type="InterPro" id="IPR005517">
    <property type="entry name" value="Transl_elong_EFG/EF2_IV"/>
</dbReference>
<comment type="caution">
    <text evidence="5">The sequence shown here is derived from an EMBL/GenBank/DDBJ whole genome shotgun (WGS) entry which is preliminary data.</text>
</comment>
<keyword evidence="1" id="KW-0547">Nucleotide-binding</keyword>
<dbReference type="Gene3D" id="3.30.70.240">
    <property type="match status" value="1"/>
</dbReference>
<dbReference type="Pfam" id="PF03764">
    <property type="entry name" value="EFG_IV"/>
    <property type="match status" value="1"/>
</dbReference>
<evidence type="ECO:0000256" key="1">
    <source>
        <dbReference type="ARBA" id="ARBA00022741"/>
    </source>
</evidence>
<gene>
    <name evidence="5" type="ORF">CBF36_00640</name>
</gene>
<dbReference type="Pfam" id="PF00009">
    <property type="entry name" value="GTP_EFTU"/>
    <property type="match status" value="1"/>
</dbReference>
<keyword evidence="6" id="KW-1185">Reference proteome</keyword>
<feature type="domain" description="Tr-type G" evidence="4">
    <location>
        <begin position="2"/>
        <end position="235"/>
    </location>
</feature>
<dbReference type="GO" id="GO:0032790">
    <property type="term" value="P:ribosome disassembly"/>
    <property type="evidence" value="ECO:0007669"/>
    <property type="project" value="TreeGrafter"/>
</dbReference>
<sequence>MQKNKVIGVFSHVDGGKTTLMEAILYKKDVIKEIGNVNKGTTFLDNEPIERRRGITFSSKPVRFNVNQQPYTFIDTPGHMDLTFEMERILQVVDIAIVIVSAMDGVTGYTETIVDLCQEYGIPILMFVNKIDVDTVDLVSLKEELSRFSEKIIPFDTHSLEDNSEFLEEWALLDDDWLTIMVDNREIVMEDKLHFLSTAIMSKTIIPCVFGSALTLIGVNELLELLDMLELTKNENNTPAAQVYKITHDRKGIRHAHAKIISGTFHSKDTIKIRKSEDTLKINELFFPQGNHFIKVDDAKEGDIVTMTGLTSVSPGEFLTSSLVESKDIPLDISFKRDPIFEVQVVPSDVVRFDDMVTSFHLLANEDPMLKLRYKKEVNELYISIVGVIQMEYLKEIFLERFSFSIDFLPPSVLYKETITQSVIGVGHYEPLRHYAEVALLLEPGESGQGIVIKNKCLRENLEINFQQRVLQHIKEKTHLSVLTGSPLTDVTITLLDGLAHYPETKGGDFREATYRAIRHGLMKIKETSQLLEPWYSLKISVPSELVGKVSADVVKMGGTVYPTMTATKEMTTIEASVPVASFIDYPLSFASFTKNKGRLKMTLKGYYPCQNQEELIETLSYHPESDRENTANSIFFKKGKGYDVHWSEVDELKHLSI</sequence>
<name>A0A429ZRV4_9ENTE</name>
<dbReference type="SUPFAM" id="SSF54211">
    <property type="entry name" value="Ribosomal protein S5 domain 2-like"/>
    <property type="match status" value="1"/>
</dbReference>
<dbReference type="EMBL" id="NGJT01000001">
    <property type="protein sequence ID" value="RST96379.1"/>
    <property type="molecule type" value="Genomic_DNA"/>
</dbReference>
<dbReference type="InterPro" id="IPR005225">
    <property type="entry name" value="Small_GTP-bd"/>
</dbReference>
<evidence type="ECO:0000259" key="4">
    <source>
        <dbReference type="PROSITE" id="PS51722"/>
    </source>
</evidence>
<dbReference type="PANTHER" id="PTHR43261">
    <property type="entry name" value="TRANSLATION ELONGATION FACTOR G-RELATED"/>
    <property type="match status" value="1"/>
</dbReference>
<dbReference type="PRINTS" id="PR01037">
    <property type="entry name" value="TCRTETOQM"/>
</dbReference>
<proteinExistence type="predicted"/>
<dbReference type="NCBIfam" id="TIGR00231">
    <property type="entry name" value="small_GTP"/>
    <property type="match status" value="1"/>
</dbReference>
<keyword evidence="2" id="KW-0648">Protein biosynthesis</keyword>
<dbReference type="Gene3D" id="3.30.70.870">
    <property type="entry name" value="Elongation Factor G (Translational Gtpase), domain 3"/>
    <property type="match status" value="1"/>
</dbReference>
<dbReference type="Proteomes" id="UP000288490">
    <property type="component" value="Unassembled WGS sequence"/>
</dbReference>
<keyword evidence="3" id="KW-0342">GTP-binding</keyword>
<dbReference type="OrthoDB" id="9804431at2"/>
<dbReference type="SMART" id="SM00838">
    <property type="entry name" value="EFG_C"/>
    <property type="match status" value="1"/>
</dbReference>
<dbReference type="InterPro" id="IPR027417">
    <property type="entry name" value="P-loop_NTPase"/>
</dbReference>
<dbReference type="InterPro" id="IPR000795">
    <property type="entry name" value="T_Tr_GTP-bd_dom"/>
</dbReference>
<dbReference type="PRINTS" id="PR00315">
    <property type="entry name" value="ELONGATNFCT"/>
</dbReference>
<dbReference type="SUPFAM" id="SSF50447">
    <property type="entry name" value="Translation proteins"/>
    <property type="match status" value="1"/>
</dbReference>
<protein>
    <recommendedName>
        <fullName evidence="4">Tr-type G domain-containing protein</fullName>
    </recommendedName>
</protein>
<dbReference type="InterPro" id="IPR020568">
    <property type="entry name" value="Ribosomal_Su5_D2-typ_SF"/>
</dbReference>
<evidence type="ECO:0000256" key="3">
    <source>
        <dbReference type="ARBA" id="ARBA00023134"/>
    </source>
</evidence>
<dbReference type="InterPro" id="IPR014721">
    <property type="entry name" value="Ribsml_uS5_D2-typ_fold_subgr"/>
</dbReference>
<evidence type="ECO:0000256" key="2">
    <source>
        <dbReference type="ARBA" id="ARBA00022917"/>
    </source>
</evidence>
<evidence type="ECO:0000313" key="5">
    <source>
        <dbReference type="EMBL" id="RST96379.1"/>
    </source>
</evidence>
<dbReference type="Gene3D" id="2.40.30.10">
    <property type="entry name" value="Translation factors"/>
    <property type="match status" value="1"/>
</dbReference>
<dbReference type="Gene3D" id="3.30.230.10">
    <property type="match status" value="1"/>
</dbReference>
<dbReference type="GO" id="GO:0006412">
    <property type="term" value="P:translation"/>
    <property type="evidence" value="ECO:0007669"/>
    <property type="project" value="UniProtKB-KW"/>
</dbReference>
<dbReference type="InterPro" id="IPR000640">
    <property type="entry name" value="EFG_V-like"/>
</dbReference>
<dbReference type="PANTHER" id="PTHR43261:SF1">
    <property type="entry name" value="RIBOSOME-RELEASING FACTOR 2, MITOCHONDRIAL"/>
    <property type="match status" value="1"/>
</dbReference>
<evidence type="ECO:0000313" key="6">
    <source>
        <dbReference type="Proteomes" id="UP000288490"/>
    </source>
</evidence>
<dbReference type="AlphaFoldDB" id="A0A429ZRV4"/>
<organism evidence="5 6">
    <name type="scientific">Vagococcus bubulae</name>
    <dbReference type="NCBI Taxonomy" id="1977868"/>
    <lineage>
        <taxon>Bacteria</taxon>
        <taxon>Bacillati</taxon>
        <taxon>Bacillota</taxon>
        <taxon>Bacilli</taxon>
        <taxon>Lactobacillales</taxon>
        <taxon>Enterococcaceae</taxon>
        <taxon>Vagococcus</taxon>
    </lineage>
</organism>
<dbReference type="Gene3D" id="3.40.50.300">
    <property type="entry name" value="P-loop containing nucleotide triphosphate hydrolases"/>
    <property type="match status" value="1"/>
</dbReference>
<dbReference type="SUPFAM" id="SSF52540">
    <property type="entry name" value="P-loop containing nucleoside triphosphate hydrolases"/>
    <property type="match status" value="1"/>
</dbReference>
<accession>A0A429ZRV4</accession>
<dbReference type="Pfam" id="PF00679">
    <property type="entry name" value="EFG_C"/>
    <property type="match status" value="1"/>
</dbReference>
<dbReference type="PROSITE" id="PS51722">
    <property type="entry name" value="G_TR_2"/>
    <property type="match status" value="1"/>
</dbReference>
<dbReference type="InterPro" id="IPR009000">
    <property type="entry name" value="Transl_B-barrel_sf"/>
</dbReference>
<dbReference type="InterPro" id="IPR035647">
    <property type="entry name" value="EFG_III/V"/>
</dbReference>
<dbReference type="SMART" id="SM00889">
    <property type="entry name" value="EFG_IV"/>
    <property type="match status" value="1"/>
</dbReference>
<reference evidence="5 6" key="1">
    <citation type="submission" date="2017-05" db="EMBL/GenBank/DDBJ databases">
        <title>Vagococcus spp. assemblies.</title>
        <authorList>
            <person name="Gulvik C.A."/>
        </authorList>
    </citation>
    <scope>NUCLEOTIDE SEQUENCE [LARGE SCALE GENOMIC DNA]</scope>
    <source>
        <strain evidence="5 6">SS1994</strain>
    </source>
</reference>
<dbReference type="GO" id="GO:0005525">
    <property type="term" value="F:GTP binding"/>
    <property type="evidence" value="ECO:0007669"/>
    <property type="project" value="UniProtKB-KW"/>
</dbReference>